<dbReference type="PRINTS" id="PR00081">
    <property type="entry name" value="GDHRDH"/>
</dbReference>
<dbReference type="PANTHER" id="PTHR43544">
    <property type="entry name" value="SHORT-CHAIN DEHYDROGENASE/REDUCTASE"/>
    <property type="match status" value="1"/>
</dbReference>
<organism evidence="1 2">
    <name type="scientific">Mugilogobius chulae</name>
    <name type="common">yellowstripe goby</name>
    <dbReference type="NCBI Taxonomy" id="88201"/>
    <lineage>
        <taxon>Eukaryota</taxon>
        <taxon>Metazoa</taxon>
        <taxon>Chordata</taxon>
        <taxon>Craniata</taxon>
        <taxon>Vertebrata</taxon>
        <taxon>Euteleostomi</taxon>
        <taxon>Actinopterygii</taxon>
        <taxon>Neopterygii</taxon>
        <taxon>Teleostei</taxon>
        <taxon>Neoteleostei</taxon>
        <taxon>Acanthomorphata</taxon>
        <taxon>Gobiaria</taxon>
        <taxon>Gobiiformes</taxon>
        <taxon>Gobioidei</taxon>
        <taxon>Gobiidae</taxon>
        <taxon>Gobionellinae</taxon>
        <taxon>Mugilogobius</taxon>
    </lineage>
</organism>
<dbReference type="PANTHER" id="PTHR43544:SF33">
    <property type="entry name" value="C-FACTOR"/>
    <property type="match status" value="1"/>
</dbReference>
<dbReference type="Gene3D" id="3.40.50.720">
    <property type="entry name" value="NAD(P)-binding Rossmann-like Domain"/>
    <property type="match status" value="1"/>
</dbReference>
<evidence type="ECO:0000313" key="1">
    <source>
        <dbReference type="EMBL" id="KAK7881471.1"/>
    </source>
</evidence>
<gene>
    <name evidence="1" type="ORF">WMY93_029880</name>
</gene>
<keyword evidence="2" id="KW-1185">Reference proteome</keyword>
<comment type="caution">
    <text evidence="1">The sequence shown here is derived from an EMBL/GenBank/DDBJ whole genome shotgun (WGS) entry which is preliminary data.</text>
</comment>
<dbReference type="GO" id="GO:0016491">
    <property type="term" value="F:oxidoreductase activity"/>
    <property type="evidence" value="ECO:0007669"/>
    <property type="project" value="TreeGrafter"/>
</dbReference>
<dbReference type="CDD" id="cd05325">
    <property type="entry name" value="carb_red_sniffer_like_SDR_c"/>
    <property type="match status" value="1"/>
</dbReference>
<dbReference type="SUPFAM" id="SSF51735">
    <property type="entry name" value="NAD(P)-binding Rossmann-fold domains"/>
    <property type="match status" value="1"/>
</dbReference>
<dbReference type="Pfam" id="PF00106">
    <property type="entry name" value="adh_short"/>
    <property type="match status" value="1"/>
</dbReference>
<dbReference type="InterPro" id="IPR051468">
    <property type="entry name" value="Fungal_SecMetab_SDRs"/>
</dbReference>
<dbReference type="GO" id="GO:0005737">
    <property type="term" value="C:cytoplasm"/>
    <property type="evidence" value="ECO:0007669"/>
    <property type="project" value="TreeGrafter"/>
</dbReference>
<name>A0AAW0MSG6_9GOBI</name>
<dbReference type="Proteomes" id="UP001460270">
    <property type="component" value="Unassembled WGS sequence"/>
</dbReference>
<evidence type="ECO:0000313" key="2">
    <source>
        <dbReference type="Proteomes" id="UP001460270"/>
    </source>
</evidence>
<evidence type="ECO:0008006" key="3">
    <source>
        <dbReference type="Google" id="ProtNLM"/>
    </source>
</evidence>
<accession>A0AAW0MSG6</accession>
<reference evidence="2" key="1">
    <citation type="submission" date="2024-04" db="EMBL/GenBank/DDBJ databases">
        <title>Salinicola lusitanus LLJ914,a marine bacterium isolated from the Okinawa Trough.</title>
        <authorList>
            <person name="Li J."/>
        </authorList>
    </citation>
    <scope>NUCLEOTIDE SEQUENCE [LARGE SCALE GENOMIC DNA]</scope>
</reference>
<protein>
    <recommendedName>
        <fullName evidence="3">C-factor</fullName>
    </recommendedName>
</protein>
<dbReference type="InterPro" id="IPR036291">
    <property type="entry name" value="NAD(P)-bd_dom_sf"/>
</dbReference>
<dbReference type="EMBL" id="JBBPFD010000022">
    <property type="protein sequence ID" value="KAK7881471.1"/>
    <property type="molecule type" value="Genomic_DNA"/>
</dbReference>
<dbReference type="AlphaFoldDB" id="A0AAW0MSG6"/>
<proteinExistence type="predicted"/>
<dbReference type="InterPro" id="IPR002347">
    <property type="entry name" value="SDR_fam"/>
</dbReference>
<sequence length="256" mass="27889">MSAAYSVLITGANRGIGLELVRQITQTHRELTKVFACCRDPHGAKAQELRALAEKYPDIIMVLQMDVADPKSIHQAAVQVGSVVGNAGLNLIINNAAVMFRCSVLESTAEQLTSCFNTNVVGILLVIQEFLPYLRAAAKAHGKAGMSCCKAAVINVSTLGSSIQLTNDRYDEFKLVPYRTSKAALNMLSMCASLELQKDEVLCVLLHPGWVRTDMGGPNGEMDVKESVEAMLKVMKSMNEKDTGALLDYRGRNIPW</sequence>